<feature type="compositionally biased region" description="Polar residues" evidence="1">
    <location>
        <begin position="111"/>
        <end position="122"/>
    </location>
</feature>
<dbReference type="Gene3D" id="1.10.10.60">
    <property type="entry name" value="Homeodomain-like"/>
    <property type="match status" value="1"/>
</dbReference>
<feature type="region of interest" description="Disordered" evidence="1">
    <location>
        <begin position="400"/>
        <end position="525"/>
    </location>
</feature>
<evidence type="ECO:0000259" key="2">
    <source>
        <dbReference type="PROSITE" id="PS50090"/>
    </source>
</evidence>
<evidence type="ECO:0000256" key="1">
    <source>
        <dbReference type="SAM" id="MobiDB-lite"/>
    </source>
</evidence>
<name>A0A7S1KPU7_9EUKA</name>
<dbReference type="InterPro" id="IPR017884">
    <property type="entry name" value="SANT_dom"/>
</dbReference>
<reference evidence="5" key="1">
    <citation type="submission" date="2021-01" db="EMBL/GenBank/DDBJ databases">
        <authorList>
            <person name="Corre E."/>
            <person name="Pelletier E."/>
            <person name="Niang G."/>
            <person name="Scheremetjew M."/>
            <person name="Finn R."/>
            <person name="Kale V."/>
            <person name="Holt S."/>
            <person name="Cochrane G."/>
            <person name="Meng A."/>
            <person name="Brown T."/>
            <person name="Cohen L."/>
        </authorList>
    </citation>
    <scope>NUCLEOTIDE SEQUENCE</scope>
    <source>
        <strain evidence="5">WS</strain>
    </source>
</reference>
<feature type="domain" description="Myb-like" evidence="2">
    <location>
        <begin position="676"/>
        <end position="726"/>
    </location>
</feature>
<feature type="region of interest" description="Disordered" evidence="1">
    <location>
        <begin position="145"/>
        <end position="165"/>
    </location>
</feature>
<evidence type="ECO:0008006" key="6">
    <source>
        <dbReference type="Google" id="ProtNLM"/>
    </source>
</evidence>
<feature type="compositionally biased region" description="Low complexity" evidence="1">
    <location>
        <begin position="79"/>
        <end position="95"/>
    </location>
</feature>
<dbReference type="PROSITE" id="PS51294">
    <property type="entry name" value="HTH_MYB"/>
    <property type="match status" value="1"/>
</dbReference>
<evidence type="ECO:0000259" key="3">
    <source>
        <dbReference type="PROSITE" id="PS51293"/>
    </source>
</evidence>
<dbReference type="SMART" id="SM00717">
    <property type="entry name" value="SANT"/>
    <property type="match status" value="1"/>
</dbReference>
<organism evidence="5">
    <name type="scientific">Percolomonas cosmopolitus</name>
    <dbReference type="NCBI Taxonomy" id="63605"/>
    <lineage>
        <taxon>Eukaryota</taxon>
        <taxon>Discoba</taxon>
        <taxon>Heterolobosea</taxon>
        <taxon>Tetramitia</taxon>
        <taxon>Eutetramitia</taxon>
        <taxon>Percolomonadidae</taxon>
        <taxon>Percolomonas</taxon>
    </lineage>
</organism>
<dbReference type="InterPro" id="IPR009057">
    <property type="entry name" value="Homeodomain-like_sf"/>
</dbReference>
<feature type="domain" description="HTH myb-type" evidence="4">
    <location>
        <begin position="678"/>
        <end position="730"/>
    </location>
</feature>
<dbReference type="SUPFAM" id="SSF46689">
    <property type="entry name" value="Homeodomain-like"/>
    <property type="match status" value="1"/>
</dbReference>
<dbReference type="InterPro" id="IPR001005">
    <property type="entry name" value="SANT/Myb"/>
</dbReference>
<feature type="region of interest" description="Disordered" evidence="1">
    <location>
        <begin position="40"/>
        <end position="60"/>
    </location>
</feature>
<evidence type="ECO:0000313" key="5">
    <source>
        <dbReference type="EMBL" id="CAD9081357.1"/>
    </source>
</evidence>
<feature type="region of interest" description="Disordered" evidence="1">
    <location>
        <begin position="359"/>
        <end position="384"/>
    </location>
</feature>
<feature type="domain" description="SANT" evidence="3">
    <location>
        <begin position="684"/>
        <end position="731"/>
    </location>
</feature>
<dbReference type="CDD" id="cd00167">
    <property type="entry name" value="SANT"/>
    <property type="match status" value="1"/>
</dbReference>
<dbReference type="AlphaFoldDB" id="A0A7S1KPU7"/>
<gene>
    <name evidence="5" type="ORF">PCOS0759_LOCUS4597</name>
</gene>
<proteinExistence type="predicted"/>
<dbReference type="InterPro" id="IPR017930">
    <property type="entry name" value="Myb_dom"/>
</dbReference>
<dbReference type="EMBL" id="HBGD01005541">
    <property type="protein sequence ID" value="CAD9081357.1"/>
    <property type="molecule type" value="Transcribed_RNA"/>
</dbReference>
<accession>A0A7S1KPU7</accession>
<evidence type="ECO:0000259" key="4">
    <source>
        <dbReference type="PROSITE" id="PS51294"/>
    </source>
</evidence>
<dbReference type="PROSITE" id="PS51293">
    <property type="entry name" value="SANT"/>
    <property type="match status" value="1"/>
</dbReference>
<dbReference type="Pfam" id="PF00249">
    <property type="entry name" value="Myb_DNA-binding"/>
    <property type="match status" value="1"/>
</dbReference>
<feature type="compositionally biased region" description="Polar residues" evidence="1">
    <location>
        <begin position="411"/>
        <end position="420"/>
    </location>
</feature>
<feature type="region of interest" description="Disordered" evidence="1">
    <location>
        <begin position="78"/>
        <end position="125"/>
    </location>
</feature>
<protein>
    <recommendedName>
        <fullName evidence="6">Myb-like domain-containing protein</fullName>
    </recommendedName>
</protein>
<dbReference type="PROSITE" id="PS50090">
    <property type="entry name" value="MYB_LIKE"/>
    <property type="match status" value="1"/>
</dbReference>
<sequence>MHKKFTPKLSLHECTDISQEDWQQCAIAAQNESGINKTPPYNTHSATSPSWPSPPPHDTHTFQKISCFPMPSSSHVSPHTFFSHHSEHSATTTHTATRERSSSKSFFGSAAPSTSSSCNVTPTADKPSTRFKSFFKKRIMKRYNSSGSNHDLRHQQSSDDENEYDGANAAEHHNLEESYENDVREKNACGAQNNCDMEDDDNESAKALVSTQMAQGFHHSFSFNSNPSTTSYNNTLTENYEGDEDVEELEIDDGSLSYSSSEETEEGFIDKIREKRQKIAQWERNTKEHMRQNFEQFSTKIQTQASVLHNKIQTAKQSVNNTNQHMRQMFQNIRLKQTEKVRKAVKDLETRFQNMPSTVQAIKRRSQSASDAMDCDEEDTAAEQQHTPQIFNPQMMFGTEQAAAQQHKRASPSTTPNKQRPFNFHWKPQFPFPKFWGESSSSEEHSVEEPSQQQAKQAQYEPSVEQQKSTDPKDPWLQTIKDQKWDFKIASPPPPPQVRQQPATTKSSDFQFPAPPPSMQPIDTSGKSLPKFSFFNNQIEFEFPPPPPPQQAGEKANRFIIAPPPSYQQCYPDGAPEIIKKEHPSSLQHQSSFSHQFVQHAKNFALKHPLPSVPSFQFAKHVNSNSIHRPVKYRKIYPSNQPTAARLSTSNAEIVSASSISSRPFGLRKKSKTRHSLSIKTGIWSKDEHAAFENAYNKFGKQWNKIATLVPSRNKRQIMSHAQKCLRKEEKRESKVISA</sequence>